<keyword evidence="3" id="KW-1185">Reference proteome</keyword>
<comment type="caution">
    <text evidence="2">The sequence shown here is derived from an EMBL/GenBank/DDBJ whole genome shotgun (WGS) entry which is preliminary data.</text>
</comment>
<organism evidence="2 3">
    <name type="scientific">Tamaricihabitans halophyticus</name>
    <dbReference type="NCBI Taxonomy" id="1262583"/>
    <lineage>
        <taxon>Bacteria</taxon>
        <taxon>Bacillati</taxon>
        <taxon>Actinomycetota</taxon>
        <taxon>Actinomycetes</taxon>
        <taxon>Pseudonocardiales</taxon>
        <taxon>Pseudonocardiaceae</taxon>
        <taxon>Tamaricihabitans</taxon>
    </lineage>
</organism>
<dbReference type="EMBL" id="SLXQ01000009">
    <property type="protein sequence ID" value="TCP49206.1"/>
    <property type="molecule type" value="Genomic_DNA"/>
</dbReference>
<dbReference type="OrthoDB" id="3694513at2"/>
<reference evidence="2 3" key="1">
    <citation type="submission" date="2019-03" db="EMBL/GenBank/DDBJ databases">
        <title>Genomic Encyclopedia of Type Strains, Phase IV (KMG-IV): sequencing the most valuable type-strain genomes for metagenomic binning, comparative biology and taxonomic classification.</title>
        <authorList>
            <person name="Goeker M."/>
        </authorList>
    </citation>
    <scope>NUCLEOTIDE SEQUENCE [LARGE SCALE GENOMIC DNA]</scope>
    <source>
        <strain evidence="2 3">DSM 45765</strain>
    </source>
</reference>
<keyword evidence="1" id="KW-0472">Membrane</keyword>
<accession>A0A4V2ST86</accession>
<evidence type="ECO:0000256" key="1">
    <source>
        <dbReference type="SAM" id="Phobius"/>
    </source>
</evidence>
<name>A0A4V2ST86_9PSEU</name>
<keyword evidence="1" id="KW-0812">Transmembrane</keyword>
<feature type="transmembrane region" description="Helical" evidence="1">
    <location>
        <begin position="12"/>
        <end position="36"/>
    </location>
</feature>
<dbReference type="Proteomes" id="UP000294911">
    <property type="component" value="Unassembled WGS sequence"/>
</dbReference>
<evidence type="ECO:0000313" key="2">
    <source>
        <dbReference type="EMBL" id="TCP49206.1"/>
    </source>
</evidence>
<feature type="transmembrane region" description="Helical" evidence="1">
    <location>
        <begin position="48"/>
        <end position="67"/>
    </location>
</feature>
<gene>
    <name evidence="2" type="ORF">EV191_10928</name>
</gene>
<protein>
    <recommendedName>
        <fullName evidence="4">Integral membrane protein</fullName>
    </recommendedName>
</protein>
<keyword evidence="1" id="KW-1133">Transmembrane helix</keyword>
<dbReference type="AlphaFoldDB" id="A0A4V2ST86"/>
<feature type="transmembrane region" description="Helical" evidence="1">
    <location>
        <begin position="103"/>
        <end position="122"/>
    </location>
</feature>
<proteinExistence type="predicted"/>
<evidence type="ECO:0000313" key="3">
    <source>
        <dbReference type="Proteomes" id="UP000294911"/>
    </source>
</evidence>
<sequence>MLKVDDAPRTVRLAGALVSLQGLAGLVFVIALLVGGVSGPGTNVYGEAGYFAVLTAGVLACGIGLLLGKRGARSPTVVVQILLGGVAWYATGPSGQPEYGLPLAAFCGVVLYLVFNAAGRAWSLGITEGEMSEDQ</sequence>
<evidence type="ECO:0008006" key="4">
    <source>
        <dbReference type="Google" id="ProtNLM"/>
    </source>
</evidence>
<feature type="transmembrane region" description="Helical" evidence="1">
    <location>
        <begin position="74"/>
        <end position="91"/>
    </location>
</feature>